<dbReference type="EMBL" id="JAOQKC010000018">
    <property type="protein sequence ID" value="MCU6697736.1"/>
    <property type="molecule type" value="Genomic_DNA"/>
</dbReference>
<evidence type="ECO:0000259" key="2">
    <source>
        <dbReference type="PROSITE" id="PS51099"/>
    </source>
</evidence>
<evidence type="ECO:0000313" key="3">
    <source>
        <dbReference type="EMBL" id="MCU6697736.1"/>
    </source>
</evidence>
<dbReference type="InterPro" id="IPR003501">
    <property type="entry name" value="PTS_EIIB_2/3"/>
</dbReference>
<keyword evidence="3" id="KW-0762">Sugar transport</keyword>
<dbReference type="Pfam" id="PF02302">
    <property type="entry name" value="PTS_IIB"/>
    <property type="match status" value="1"/>
</dbReference>
<accession>A0ABT2RZJ8</accession>
<comment type="caution">
    <text evidence="3">The sequence shown here is derived from an EMBL/GenBank/DDBJ whole genome shotgun (WGS) entry which is preliminary data.</text>
</comment>
<keyword evidence="1" id="KW-0808">Transferase</keyword>
<protein>
    <submittedName>
        <fullName evidence="3">PTS sugar transporter subunit IIB</fullName>
    </submittedName>
</protein>
<organism evidence="3 4">
    <name type="scientific">Laedolimicola ammoniilytica</name>
    <dbReference type="NCBI Taxonomy" id="2981771"/>
    <lineage>
        <taxon>Bacteria</taxon>
        <taxon>Bacillati</taxon>
        <taxon>Bacillota</taxon>
        <taxon>Clostridia</taxon>
        <taxon>Lachnospirales</taxon>
        <taxon>Lachnospiraceae</taxon>
        <taxon>Laedolimicola</taxon>
    </lineage>
</organism>
<reference evidence="3 4" key="1">
    <citation type="journal article" date="2021" name="ISME Commun">
        <title>Automated analysis of genomic sequences facilitates high-throughput and comprehensive description of bacteria.</title>
        <authorList>
            <person name="Hitch T.C.A."/>
        </authorList>
    </citation>
    <scope>NUCLEOTIDE SEQUENCE [LARGE SCALE GENOMIC DNA]</scope>
    <source>
        <strain evidence="3 4">Sanger_04</strain>
    </source>
</reference>
<sequence length="92" mass="9828">MVNVLCVCAVGVGSSLMLKMNAEKVLQSKGFEVHAENTNVTGAGGMSCDILVTTPDVYGNIRNCTAKHVILMENMVSKRELDEKISAIVGEL</sequence>
<name>A0ABT2RZJ8_9FIRM</name>
<keyword evidence="3" id="KW-0813">Transport</keyword>
<dbReference type="InterPro" id="IPR036095">
    <property type="entry name" value="PTS_EIIB-like_sf"/>
</dbReference>
<dbReference type="Proteomes" id="UP001652461">
    <property type="component" value="Unassembled WGS sequence"/>
</dbReference>
<dbReference type="InterPro" id="IPR013011">
    <property type="entry name" value="PTS_EIIB_2"/>
</dbReference>
<feature type="domain" description="PTS EIIB type-2" evidence="2">
    <location>
        <begin position="2"/>
        <end position="92"/>
    </location>
</feature>
<evidence type="ECO:0000313" key="4">
    <source>
        <dbReference type="Proteomes" id="UP001652461"/>
    </source>
</evidence>
<keyword evidence="4" id="KW-1185">Reference proteome</keyword>
<dbReference type="PROSITE" id="PS51099">
    <property type="entry name" value="PTS_EIIB_TYPE_2"/>
    <property type="match status" value="1"/>
</dbReference>
<gene>
    <name evidence="3" type="ORF">OCV63_12650</name>
</gene>
<dbReference type="SUPFAM" id="SSF52794">
    <property type="entry name" value="PTS system IIB component-like"/>
    <property type="match status" value="1"/>
</dbReference>
<evidence type="ECO:0000256" key="1">
    <source>
        <dbReference type="ARBA" id="ARBA00022679"/>
    </source>
</evidence>
<dbReference type="Gene3D" id="3.40.50.2300">
    <property type="match status" value="1"/>
</dbReference>
<proteinExistence type="predicted"/>
<dbReference type="RefSeq" id="WP_158364385.1">
    <property type="nucleotide sequence ID" value="NZ_JAOQKC010000018.1"/>
</dbReference>
<dbReference type="CDD" id="cd05563">
    <property type="entry name" value="PTS_IIB_ascorbate"/>
    <property type="match status" value="1"/>
</dbReference>